<dbReference type="Proteomes" id="UP000286415">
    <property type="component" value="Unassembled WGS sequence"/>
</dbReference>
<organism evidence="1 2">
    <name type="scientific">Clonorchis sinensis</name>
    <name type="common">Chinese liver fluke</name>
    <dbReference type="NCBI Taxonomy" id="79923"/>
    <lineage>
        <taxon>Eukaryota</taxon>
        <taxon>Metazoa</taxon>
        <taxon>Spiralia</taxon>
        <taxon>Lophotrochozoa</taxon>
        <taxon>Platyhelminthes</taxon>
        <taxon>Trematoda</taxon>
        <taxon>Digenea</taxon>
        <taxon>Opisthorchiida</taxon>
        <taxon>Opisthorchiata</taxon>
        <taxon>Opisthorchiidae</taxon>
        <taxon>Clonorchis</taxon>
    </lineage>
</organism>
<dbReference type="InParanoid" id="A0A419Q3T2"/>
<reference evidence="1 2" key="2">
    <citation type="journal article" date="2021" name="Genomics">
        <title>High-quality reference genome for Clonorchis sinensis.</title>
        <authorList>
            <person name="Young N.D."/>
            <person name="Stroehlein A.J."/>
            <person name="Kinkar L."/>
            <person name="Wang T."/>
            <person name="Sohn W.M."/>
            <person name="Chang B.C.H."/>
            <person name="Kaur P."/>
            <person name="Weisz D."/>
            <person name="Dudchenko O."/>
            <person name="Aiden E.L."/>
            <person name="Korhonen P.K."/>
            <person name="Gasser R.B."/>
        </authorList>
    </citation>
    <scope>NUCLEOTIDE SEQUENCE [LARGE SCALE GENOMIC DNA]</scope>
    <source>
        <strain evidence="1">Cs-k2</strain>
    </source>
</reference>
<proteinExistence type="predicted"/>
<sequence>MVHVSKLTSLSRLILSRLGQHDNISALGPPSGGMEARHQFRINLHQCSSWIYIRSAVRIRPLPLDFPCLGLGNLAVSKPSCFRRVAWQLGTERVLQLNSFRLCVTTRSNKFQIGDSLSLSLSLNRTTSGFEKPTTGFALLGAHQVGAVPEFLTTEFTTSLSSQTYPPTRRVNGKLVSCGSQGP</sequence>
<accession>A0A419Q3T2</accession>
<evidence type="ECO:0000313" key="2">
    <source>
        <dbReference type="Proteomes" id="UP000286415"/>
    </source>
</evidence>
<name>A0A419Q3T2_CLOSI</name>
<dbReference type="EMBL" id="NIRI02000010">
    <property type="protein sequence ID" value="KAG5454193.1"/>
    <property type="molecule type" value="Genomic_DNA"/>
</dbReference>
<protein>
    <submittedName>
        <fullName evidence="1">Uncharacterized protein</fullName>
    </submittedName>
</protein>
<keyword evidence="2" id="KW-1185">Reference proteome</keyword>
<dbReference type="AlphaFoldDB" id="A0A419Q3T2"/>
<comment type="caution">
    <text evidence="1">The sequence shown here is derived from an EMBL/GenBank/DDBJ whole genome shotgun (WGS) entry which is preliminary data.</text>
</comment>
<reference evidence="1 2" key="1">
    <citation type="journal article" date="2018" name="Biotechnol. Adv.">
        <title>Improved genomic resources and new bioinformatic workflow for the carcinogenic parasite Clonorchis sinensis: Biotechnological implications.</title>
        <authorList>
            <person name="Wang D."/>
            <person name="Korhonen P.K."/>
            <person name="Gasser R.B."/>
            <person name="Young N.D."/>
        </authorList>
    </citation>
    <scope>NUCLEOTIDE SEQUENCE [LARGE SCALE GENOMIC DNA]</scope>
    <source>
        <strain evidence="1">Cs-k2</strain>
    </source>
</reference>
<evidence type="ECO:0000313" key="1">
    <source>
        <dbReference type="EMBL" id="KAG5454193.1"/>
    </source>
</evidence>
<gene>
    <name evidence="1" type="ORF">CSKR_111152</name>
</gene>